<feature type="region of interest" description="Disordered" evidence="1">
    <location>
        <begin position="1"/>
        <end position="126"/>
    </location>
</feature>
<dbReference type="Proteomes" id="UP000515158">
    <property type="component" value="Unplaced"/>
</dbReference>
<reference evidence="3" key="1">
    <citation type="submission" date="2025-08" db="UniProtKB">
        <authorList>
            <consortium name="RefSeq"/>
        </authorList>
    </citation>
    <scope>IDENTIFICATION</scope>
    <source>
        <tissue evidence="3">Total insect</tissue>
    </source>
</reference>
<evidence type="ECO:0000313" key="2">
    <source>
        <dbReference type="Proteomes" id="UP000515158"/>
    </source>
</evidence>
<proteinExistence type="predicted"/>
<dbReference type="RefSeq" id="XP_034246214.1">
    <property type="nucleotide sequence ID" value="XM_034390323.1"/>
</dbReference>
<dbReference type="AlphaFoldDB" id="A0A6P8ZQP5"/>
<sequence length="186" mass="20729">MDDGDGDTPRKRQSGKRFAHVFKKKQFSGNRFTRAQEEAARREAEAAAARLAEEAARANQPVARRTRRGARAAETPTTTPATPTTTTTTTAPTPTTSTATPSTSEQPDRPSSASSNKLRRSADPVVQEHRKNWSGFRIFDSDLLFQEIESEMVCRVCYASMKFEEVSQCGFSSIFHLKFLGLFKNY</sequence>
<protein>
    <submittedName>
        <fullName evidence="3">Uncharacterized transmembrane protein DDB_G0282483-like</fullName>
    </submittedName>
</protein>
<dbReference type="GeneID" id="117648103"/>
<name>A0A6P8ZQP5_THRPL</name>
<evidence type="ECO:0000313" key="3">
    <source>
        <dbReference type="RefSeq" id="XP_034246214.1"/>
    </source>
</evidence>
<feature type="compositionally biased region" description="Basic residues" evidence="1">
    <location>
        <begin position="11"/>
        <end position="26"/>
    </location>
</feature>
<feature type="compositionally biased region" description="Basic and acidic residues" evidence="1">
    <location>
        <begin position="34"/>
        <end position="56"/>
    </location>
</feature>
<dbReference type="InParanoid" id="A0A6P8ZQP5"/>
<organism evidence="3">
    <name type="scientific">Thrips palmi</name>
    <name type="common">Melon thrips</name>
    <dbReference type="NCBI Taxonomy" id="161013"/>
    <lineage>
        <taxon>Eukaryota</taxon>
        <taxon>Metazoa</taxon>
        <taxon>Ecdysozoa</taxon>
        <taxon>Arthropoda</taxon>
        <taxon>Hexapoda</taxon>
        <taxon>Insecta</taxon>
        <taxon>Pterygota</taxon>
        <taxon>Neoptera</taxon>
        <taxon>Paraneoptera</taxon>
        <taxon>Thysanoptera</taxon>
        <taxon>Terebrantia</taxon>
        <taxon>Thripoidea</taxon>
        <taxon>Thripidae</taxon>
        <taxon>Thrips</taxon>
    </lineage>
</organism>
<dbReference type="KEGG" id="tpal:117648103"/>
<accession>A0A6P8ZQP5</accession>
<feature type="compositionally biased region" description="Low complexity" evidence="1">
    <location>
        <begin position="72"/>
        <end position="104"/>
    </location>
</feature>
<evidence type="ECO:0000256" key="1">
    <source>
        <dbReference type="SAM" id="MobiDB-lite"/>
    </source>
</evidence>
<gene>
    <name evidence="3" type="primary">LOC117648103</name>
</gene>
<keyword evidence="2" id="KW-1185">Reference proteome</keyword>